<evidence type="ECO:0000313" key="5">
    <source>
        <dbReference type="Proteomes" id="UP001140453"/>
    </source>
</evidence>
<reference evidence="4" key="1">
    <citation type="submission" date="2022-10" db="EMBL/GenBank/DDBJ databases">
        <title>Tapping the CABI collections for fungal endophytes: first genome assemblies for Collariella, Neodidymelliopsis, Ascochyta clinopodiicola, Didymella pomorum, Didymosphaeria variabile, Neocosmospora piperis and Neocucurbitaria cava.</title>
        <authorList>
            <person name="Hill R."/>
        </authorList>
    </citation>
    <scope>NUCLEOTIDE SEQUENCE</scope>
    <source>
        <strain evidence="4">IMI 355082</strain>
    </source>
</reference>
<evidence type="ECO:0000256" key="1">
    <source>
        <dbReference type="SAM" id="MobiDB-lite"/>
    </source>
</evidence>
<feature type="compositionally biased region" description="Basic residues" evidence="1">
    <location>
        <begin position="290"/>
        <end position="301"/>
    </location>
</feature>
<comment type="caution">
    <text evidence="4">The sequence shown here is derived from an EMBL/GenBank/DDBJ whole genome shotgun (WGS) entry which is preliminary data.</text>
</comment>
<feature type="domain" description="SigF-like NTF2-like" evidence="3">
    <location>
        <begin position="1"/>
        <end position="130"/>
    </location>
</feature>
<gene>
    <name evidence="4" type="ORF">N0V93_007444</name>
</gene>
<evidence type="ECO:0000256" key="2">
    <source>
        <dbReference type="SAM" id="Phobius"/>
    </source>
</evidence>
<dbReference type="InterPro" id="IPR057514">
    <property type="entry name" value="NTF2_SigF"/>
</dbReference>
<feature type="compositionally biased region" description="Polar residues" evidence="1">
    <location>
        <begin position="270"/>
        <end position="289"/>
    </location>
</feature>
<dbReference type="AlphaFoldDB" id="A0A9W8YRL9"/>
<feature type="compositionally biased region" description="Low complexity" evidence="1">
    <location>
        <begin position="249"/>
        <end position="261"/>
    </location>
</feature>
<evidence type="ECO:0000313" key="4">
    <source>
        <dbReference type="EMBL" id="KAJ4389971.1"/>
    </source>
</evidence>
<feature type="region of interest" description="Disordered" evidence="1">
    <location>
        <begin position="240"/>
        <end position="301"/>
    </location>
</feature>
<protein>
    <recommendedName>
        <fullName evidence="3">SigF-like NTF2-like domain-containing protein</fullName>
    </recommendedName>
</protein>
<dbReference type="Proteomes" id="UP001140453">
    <property type="component" value="Unassembled WGS sequence"/>
</dbReference>
<keyword evidence="2" id="KW-0472">Membrane</keyword>
<keyword evidence="2" id="KW-0812">Transmembrane</keyword>
<proteinExistence type="predicted"/>
<accession>A0A9W8YRL9</accession>
<organism evidence="4 5">
    <name type="scientific">Gnomoniopsis smithogilvyi</name>
    <dbReference type="NCBI Taxonomy" id="1191159"/>
    <lineage>
        <taxon>Eukaryota</taxon>
        <taxon>Fungi</taxon>
        <taxon>Dikarya</taxon>
        <taxon>Ascomycota</taxon>
        <taxon>Pezizomycotina</taxon>
        <taxon>Sordariomycetes</taxon>
        <taxon>Sordariomycetidae</taxon>
        <taxon>Diaporthales</taxon>
        <taxon>Gnomoniaceae</taxon>
        <taxon>Gnomoniopsis</taxon>
    </lineage>
</organism>
<evidence type="ECO:0000259" key="3">
    <source>
        <dbReference type="Pfam" id="PF24840"/>
    </source>
</evidence>
<keyword evidence="2" id="KW-1133">Transmembrane helix</keyword>
<dbReference type="PANTHER" id="PTHR35393">
    <property type="entry name" value="CHROMOSOME 1, WHOLE GENOME SHOTGUN SEQUENCE"/>
    <property type="match status" value="1"/>
</dbReference>
<dbReference type="OrthoDB" id="2344312at2759"/>
<dbReference type="Pfam" id="PF24840">
    <property type="entry name" value="NTF2_SigF"/>
    <property type="match status" value="1"/>
</dbReference>
<dbReference type="EMBL" id="JAPEVB010000004">
    <property type="protein sequence ID" value="KAJ4389971.1"/>
    <property type="molecule type" value="Genomic_DNA"/>
</dbReference>
<name>A0A9W8YRL9_9PEZI</name>
<keyword evidence="5" id="KW-1185">Reference proteome</keyword>
<dbReference type="PANTHER" id="PTHR35393:SF1">
    <property type="entry name" value="SNOAL-LIKE DOMAIN-CONTAINING PROTEIN"/>
    <property type="match status" value="1"/>
</dbReference>
<sequence length="301" mass="34011">MENPDQEIRAVVRSLCQGTPDEQQRTIQRYFTKDASFVHPFCVVPHFHERRLPFIGAVSSRDVVRGIFQWYRMLSPKIEIEIDTALHDTARDKIYLDIRQIFSIWFVPLYAAHVRLVTVLDLVSNEDPDYHDPLDRILKLEDATEADEKKALQHQSSTSTIDHHDARTWKIHKQEDLYQVNEFLKFTGTSLLAYAWALFQLGASLVCVFMALFVRVSPWAFQEEPARGGIEATIQQIDTSHNDDDDASKAGGKAVAGTSAGWTSGDDSHSTNGNRRGSANSKASPSTQKKPWKNGAKKNGR</sequence>
<feature type="transmembrane region" description="Helical" evidence="2">
    <location>
        <begin position="191"/>
        <end position="214"/>
    </location>
</feature>